<dbReference type="InterPro" id="IPR034660">
    <property type="entry name" value="DinB/YfiT-like"/>
</dbReference>
<comment type="caution">
    <text evidence="1">The sequence shown here is derived from an EMBL/GenBank/DDBJ whole genome shotgun (WGS) entry which is preliminary data.</text>
</comment>
<dbReference type="Gene3D" id="1.20.120.450">
    <property type="entry name" value="dinb family like domain"/>
    <property type="match status" value="1"/>
</dbReference>
<dbReference type="InterPro" id="IPR007061">
    <property type="entry name" value="MST-like"/>
</dbReference>
<proteinExistence type="predicted"/>
<evidence type="ECO:0000313" key="1">
    <source>
        <dbReference type="EMBL" id="MBM9508367.1"/>
    </source>
</evidence>
<keyword evidence="2" id="KW-1185">Reference proteome</keyword>
<organism evidence="1 2">
    <name type="scientific">Actinacidiphila acididurans</name>
    <dbReference type="NCBI Taxonomy" id="2784346"/>
    <lineage>
        <taxon>Bacteria</taxon>
        <taxon>Bacillati</taxon>
        <taxon>Actinomycetota</taxon>
        <taxon>Actinomycetes</taxon>
        <taxon>Kitasatosporales</taxon>
        <taxon>Streptomycetaceae</taxon>
        <taxon>Actinacidiphila</taxon>
    </lineage>
</organism>
<dbReference type="RefSeq" id="WP_205360275.1">
    <property type="nucleotide sequence ID" value="NZ_JADKYB010000017.1"/>
</dbReference>
<dbReference type="Pfam" id="PF04978">
    <property type="entry name" value="MST"/>
    <property type="match status" value="1"/>
</dbReference>
<dbReference type="SUPFAM" id="SSF109854">
    <property type="entry name" value="DinB/YfiT-like putative metalloenzymes"/>
    <property type="match status" value="1"/>
</dbReference>
<accession>A0ABS2TYE8</accession>
<dbReference type="EMBL" id="JADKYB010000017">
    <property type="protein sequence ID" value="MBM9508367.1"/>
    <property type="molecule type" value="Genomic_DNA"/>
</dbReference>
<evidence type="ECO:0000313" key="2">
    <source>
        <dbReference type="Proteomes" id="UP000749040"/>
    </source>
</evidence>
<gene>
    <name evidence="1" type="ORF">ITX44_28195</name>
</gene>
<dbReference type="Proteomes" id="UP000749040">
    <property type="component" value="Unassembled WGS sequence"/>
</dbReference>
<name>A0ABS2TYE8_9ACTN</name>
<sequence length="165" mass="18059">MDAEIAALLACLDGQRRHVTEILAGLEEEALRRAVLPSGWSCLGMVRHLTLDVERFWFRAVAAGEATVIEGLTSGDEAWRVGPQEPAETVLAAYREEAALCDAVVAGRRAQDAPAWWPPDLFADSRLGTLREILLHVIAETATHAGHLDAARELIDGRQWLVLTD</sequence>
<reference evidence="1 2" key="1">
    <citation type="submission" date="2021-01" db="EMBL/GenBank/DDBJ databases">
        <title>Streptomyces acididurans sp. nov., isolated from a peat swamp forest soil.</title>
        <authorList>
            <person name="Chantavorakit T."/>
            <person name="Duangmal K."/>
        </authorList>
    </citation>
    <scope>NUCLEOTIDE SEQUENCE [LARGE SCALE GENOMIC DNA]</scope>
    <source>
        <strain evidence="1 2">KK5PA1</strain>
    </source>
</reference>
<protein>
    <submittedName>
        <fullName evidence="1">DUF664 domain-containing protein</fullName>
    </submittedName>
</protein>